<feature type="domain" description="eCIS core" evidence="2">
    <location>
        <begin position="142"/>
        <end position="219"/>
    </location>
</feature>
<dbReference type="InterPro" id="IPR025295">
    <property type="entry name" value="eCIS_core_dom"/>
</dbReference>
<sequence length="615" mass="67927">MASSRKTTRLETAAAPQASRKLEPAQRDRQTPWPARAQHARGHHARARAVTPAGLLQLQRTVGNRAVNRLIQAKLIVGPADDPYEREAERVAAQFGASTSAADRPAQHIQALPQAPAVGPEGGEAGDDIERQLAASKGAGAPLPADTRTRMETHLGADFSAVRVHTDAQADALNRQLGAQAFTHGADIYVSAGKYAPQSSEGQRLLAHELTHVTQQQAAPRLRRLMSPADFKKQTSGLLGSRSKTDFTTLDRLLDDYSKFGWAEADIPNRKAKLDQIDQAARAYAGKRKSGVNKLITSVQTELGFIGPLAEAIRDINAKTDLKAAIKKLFQSQDAYLEAVRAGHPVQGNGPDFMQIFSKAQRALNELGTRAQVMRELIAEDLSRVENIAADTATHPLLRNILNEVLANKDKIYFQETQGTASGAVLAGQKERDRGITEKYRLDMQMAQAEGSPERLSSLVHEMTHIAVQETFSNTAIHLAFKRTATDREVLDLSRTRTEQCRALKRALEETRKQWSPGQYRVLQEKTDYPVNASGKNTLTSYAEAFKKKGELTQTEYDRIVTLAGQGANNTLIEFDTVINQMMFLMTAWNVPQNNKFYAKLREVAQQAYDWRHPS</sequence>
<dbReference type="AlphaFoldDB" id="A0A2M8Q9S3"/>
<evidence type="ECO:0000313" key="4">
    <source>
        <dbReference type="Proteomes" id="UP000230790"/>
    </source>
</evidence>
<gene>
    <name evidence="3" type="ORF">CUN48_13205</name>
</gene>
<reference evidence="3 4" key="1">
    <citation type="submission" date="2017-11" db="EMBL/GenBank/DDBJ databases">
        <title>Evolution of Phototrophy in the Chloroflexi Phylum Driven by Horizontal Gene Transfer.</title>
        <authorList>
            <person name="Ward L.M."/>
            <person name="Hemp J."/>
            <person name="Shih P.M."/>
            <person name="Mcglynn S.E."/>
            <person name="Fischer W."/>
        </authorList>
    </citation>
    <scope>NUCLEOTIDE SEQUENCE [LARGE SCALE GENOMIC DNA]</scope>
    <source>
        <strain evidence="3">JP3_7</strain>
    </source>
</reference>
<evidence type="ECO:0000259" key="2">
    <source>
        <dbReference type="Pfam" id="PF13699"/>
    </source>
</evidence>
<feature type="compositionally biased region" description="Basic and acidic residues" evidence="1">
    <location>
        <begin position="20"/>
        <end position="30"/>
    </location>
</feature>
<dbReference type="EMBL" id="PGTN01000145">
    <property type="protein sequence ID" value="PJF46555.1"/>
    <property type="molecule type" value="Genomic_DNA"/>
</dbReference>
<organism evidence="3 4">
    <name type="scientific">Candidatus Thermofonsia Clade 3 bacterium</name>
    <dbReference type="NCBI Taxonomy" id="2364212"/>
    <lineage>
        <taxon>Bacteria</taxon>
        <taxon>Bacillati</taxon>
        <taxon>Chloroflexota</taxon>
        <taxon>Candidatus Thermofontia</taxon>
        <taxon>Candidatus Thermofonsia Clade 3</taxon>
    </lineage>
</organism>
<proteinExistence type="predicted"/>
<name>A0A2M8Q9S3_9CHLR</name>
<evidence type="ECO:0000313" key="3">
    <source>
        <dbReference type="EMBL" id="PJF46555.1"/>
    </source>
</evidence>
<comment type="caution">
    <text evidence="3">The sequence shown here is derived from an EMBL/GenBank/DDBJ whole genome shotgun (WGS) entry which is preliminary data.</text>
</comment>
<evidence type="ECO:0000256" key="1">
    <source>
        <dbReference type="SAM" id="MobiDB-lite"/>
    </source>
</evidence>
<accession>A0A2M8Q9S3</accession>
<feature type="region of interest" description="Disordered" evidence="1">
    <location>
        <begin position="1"/>
        <end position="44"/>
    </location>
</feature>
<dbReference type="Pfam" id="PF13699">
    <property type="entry name" value="eCIS_core"/>
    <property type="match status" value="1"/>
</dbReference>
<protein>
    <recommendedName>
        <fullName evidence="2">eCIS core domain-containing protein</fullName>
    </recommendedName>
</protein>
<dbReference type="Proteomes" id="UP000230790">
    <property type="component" value="Unassembled WGS sequence"/>
</dbReference>